<dbReference type="RefSeq" id="WP_178931392.1">
    <property type="nucleotide sequence ID" value="NZ_JACBAZ010000001.1"/>
</dbReference>
<dbReference type="Proteomes" id="UP000557872">
    <property type="component" value="Unassembled WGS sequence"/>
</dbReference>
<dbReference type="PROSITE" id="PS51257">
    <property type="entry name" value="PROKAR_LIPOPROTEIN"/>
    <property type="match status" value="1"/>
</dbReference>
<proteinExistence type="predicted"/>
<sequence length="181" mass="19113">MKVSILVSTLALCALSSCQKKGEVNHYQVEKTKAAPHAAVEVTQTAQAPYTWTLPAGWSAKPASGMRLATIVIPANGSTLEASVTEFGGDLAGNINRWRGQLGMTPLPEAEVISSLEKVQTGLGDGYIAQLVNKDSPEKAMLAAIIPRPSGTSVFVKLSSDAETLNRIAPAFTQFTQSISQ</sequence>
<evidence type="ECO:0000313" key="2">
    <source>
        <dbReference type="Proteomes" id="UP000557872"/>
    </source>
</evidence>
<evidence type="ECO:0008006" key="3">
    <source>
        <dbReference type="Google" id="ProtNLM"/>
    </source>
</evidence>
<name>A0A851GCI6_9BACT</name>
<accession>A0A851GCI6</accession>
<protein>
    <recommendedName>
        <fullName evidence="3">PsbP C-terminal domain-containing protein</fullName>
    </recommendedName>
</protein>
<comment type="caution">
    <text evidence="1">The sequence shown here is derived from an EMBL/GenBank/DDBJ whole genome shotgun (WGS) entry which is preliminary data.</text>
</comment>
<gene>
    <name evidence="1" type="ORF">HW115_04665</name>
</gene>
<reference evidence="1 2" key="1">
    <citation type="submission" date="2020-07" db="EMBL/GenBank/DDBJ databases">
        <title>Roseicoccus Jingziensis gen. nov., sp. nov., isolated from coastal seawater.</title>
        <authorList>
            <person name="Feng X."/>
        </authorList>
    </citation>
    <scope>NUCLEOTIDE SEQUENCE [LARGE SCALE GENOMIC DNA]</scope>
    <source>
        <strain evidence="1 2">N1E253</strain>
    </source>
</reference>
<dbReference type="EMBL" id="JACBAZ010000001">
    <property type="protein sequence ID" value="NWK54889.1"/>
    <property type="molecule type" value="Genomic_DNA"/>
</dbReference>
<organism evidence="1 2">
    <name type="scientific">Oceaniferula marina</name>
    <dbReference type="NCBI Taxonomy" id="2748318"/>
    <lineage>
        <taxon>Bacteria</taxon>
        <taxon>Pseudomonadati</taxon>
        <taxon>Verrucomicrobiota</taxon>
        <taxon>Verrucomicrobiia</taxon>
        <taxon>Verrucomicrobiales</taxon>
        <taxon>Verrucomicrobiaceae</taxon>
        <taxon>Oceaniferula</taxon>
    </lineage>
</organism>
<keyword evidence="2" id="KW-1185">Reference proteome</keyword>
<evidence type="ECO:0000313" key="1">
    <source>
        <dbReference type="EMBL" id="NWK54889.1"/>
    </source>
</evidence>
<dbReference type="AlphaFoldDB" id="A0A851GCI6"/>